<comment type="function">
    <text evidence="1 5">Hydrolyzes acetyl esters in homogalacturonan regions of pectin. In type I primary cell wall, galacturonic acid residues of pectin can be acetylated at the O-2 and O-3 positions. Decreasing the degree of acetylation of pectin gels in vitro alters their physical properties.</text>
</comment>
<keyword evidence="5" id="KW-0378">Hydrolase</keyword>
<dbReference type="EC" id="3.1.1.-" evidence="5"/>
<dbReference type="GO" id="GO:0052793">
    <property type="term" value="F:pectin acetylesterase activity"/>
    <property type="evidence" value="ECO:0007669"/>
    <property type="project" value="TreeGrafter"/>
</dbReference>
<feature type="chain" id="PRO_5043668562" description="Pectin acetylesterase" evidence="6">
    <location>
        <begin position="16"/>
        <end position="196"/>
    </location>
</feature>
<dbReference type="GO" id="GO:0071555">
    <property type="term" value="P:cell wall organization"/>
    <property type="evidence" value="ECO:0007669"/>
    <property type="project" value="UniProtKB-KW"/>
</dbReference>
<keyword evidence="4 5" id="KW-0134">Cell wall</keyword>
<evidence type="ECO:0000313" key="8">
    <source>
        <dbReference type="Proteomes" id="UP001140949"/>
    </source>
</evidence>
<evidence type="ECO:0000313" key="7">
    <source>
        <dbReference type="EMBL" id="KAJ6816697.1"/>
    </source>
</evidence>
<comment type="caution">
    <text evidence="7">The sequence shown here is derived from an EMBL/GenBank/DDBJ whole genome shotgun (WGS) entry which is preliminary data.</text>
</comment>
<name>A0AAX6FJU1_IRIPA</name>
<dbReference type="GO" id="GO:0009505">
    <property type="term" value="C:plant-type cell wall"/>
    <property type="evidence" value="ECO:0007669"/>
    <property type="project" value="TreeGrafter"/>
</dbReference>
<keyword evidence="5" id="KW-0964">Secreted</keyword>
<evidence type="ECO:0000256" key="3">
    <source>
        <dbReference type="ARBA" id="ARBA00005784"/>
    </source>
</evidence>
<feature type="signal peptide" evidence="6">
    <location>
        <begin position="1"/>
        <end position="15"/>
    </location>
</feature>
<reference evidence="7" key="2">
    <citation type="submission" date="2023-04" db="EMBL/GenBank/DDBJ databases">
        <authorList>
            <person name="Bruccoleri R.E."/>
            <person name="Oakeley E.J."/>
            <person name="Faust A.-M."/>
            <person name="Dessus-Babus S."/>
            <person name="Altorfer M."/>
            <person name="Burckhardt D."/>
            <person name="Oertli M."/>
            <person name="Naumann U."/>
            <person name="Petersen F."/>
            <person name="Wong J."/>
        </authorList>
    </citation>
    <scope>NUCLEOTIDE SEQUENCE</scope>
    <source>
        <strain evidence="7">GSM-AAB239-AS_SAM_17_03QT</strain>
        <tissue evidence="7">Leaf</tissue>
    </source>
</reference>
<dbReference type="InterPro" id="IPR004963">
    <property type="entry name" value="PAE/NOTUM"/>
</dbReference>
<keyword evidence="5" id="KW-0961">Cell wall biogenesis/degradation</keyword>
<comment type="similarity">
    <text evidence="3 5">Belongs to the pectinacetylesterase family.</text>
</comment>
<gene>
    <name evidence="7" type="ORF">M6B38_415345</name>
</gene>
<evidence type="ECO:0000256" key="4">
    <source>
        <dbReference type="ARBA" id="ARBA00022512"/>
    </source>
</evidence>
<dbReference type="Proteomes" id="UP001140949">
    <property type="component" value="Unassembled WGS sequence"/>
</dbReference>
<evidence type="ECO:0000256" key="1">
    <source>
        <dbReference type="ARBA" id="ARBA00003534"/>
    </source>
</evidence>
<comment type="subcellular location">
    <subcellularLocation>
        <location evidence="2 5">Secreted</location>
        <location evidence="2 5">Cell wall</location>
    </subcellularLocation>
</comment>
<keyword evidence="8" id="KW-1185">Reference proteome</keyword>
<reference evidence="7" key="1">
    <citation type="journal article" date="2023" name="GigaByte">
        <title>Genome assembly of the bearded iris, Iris pallida Lam.</title>
        <authorList>
            <person name="Bruccoleri R.E."/>
            <person name="Oakeley E.J."/>
            <person name="Faust A.M.E."/>
            <person name="Altorfer M."/>
            <person name="Dessus-Babus S."/>
            <person name="Burckhardt D."/>
            <person name="Oertli M."/>
            <person name="Naumann U."/>
            <person name="Petersen F."/>
            <person name="Wong J."/>
        </authorList>
    </citation>
    <scope>NUCLEOTIDE SEQUENCE</scope>
    <source>
        <strain evidence="7">GSM-AAB239-AS_SAM_17_03QT</strain>
    </source>
</reference>
<evidence type="ECO:0000256" key="5">
    <source>
        <dbReference type="RuleBase" id="RU363114"/>
    </source>
</evidence>
<evidence type="ECO:0000256" key="6">
    <source>
        <dbReference type="SAM" id="SignalP"/>
    </source>
</evidence>
<accession>A0AAX6FJU1</accession>
<keyword evidence="6" id="KW-0732">Signal</keyword>
<dbReference type="EMBL" id="JANAVB010028196">
    <property type="protein sequence ID" value="KAJ6816697.1"/>
    <property type="molecule type" value="Genomic_DNA"/>
</dbReference>
<protein>
    <recommendedName>
        <fullName evidence="5">Pectin acetylesterase</fullName>
        <ecNumber evidence="5">3.1.1.-</ecNumber>
    </recommendedName>
</protein>
<dbReference type="PANTHER" id="PTHR21562:SF5">
    <property type="entry name" value="PECTIN ACETYLESTERASE 12"/>
    <property type="match status" value="1"/>
</dbReference>
<proteinExistence type="inferred from homology"/>
<dbReference type="PANTHER" id="PTHR21562">
    <property type="entry name" value="NOTUM-RELATED"/>
    <property type="match status" value="1"/>
</dbReference>
<evidence type="ECO:0000256" key="2">
    <source>
        <dbReference type="ARBA" id="ARBA00004191"/>
    </source>
</evidence>
<dbReference type="Pfam" id="PF03283">
    <property type="entry name" value="PAE"/>
    <property type="match status" value="1"/>
</dbReference>
<organism evidence="7 8">
    <name type="scientific">Iris pallida</name>
    <name type="common">Sweet iris</name>
    <dbReference type="NCBI Taxonomy" id="29817"/>
    <lineage>
        <taxon>Eukaryota</taxon>
        <taxon>Viridiplantae</taxon>
        <taxon>Streptophyta</taxon>
        <taxon>Embryophyta</taxon>
        <taxon>Tracheophyta</taxon>
        <taxon>Spermatophyta</taxon>
        <taxon>Magnoliopsida</taxon>
        <taxon>Liliopsida</taxon>
        <taxon>Asparagales</taxon>
        <taxon>Iridaceae</taxon>
        <taxon>Iridoideae</taxon>
        <taxon>Irideae</taxon>
        <taxon>Iris</taxon>
    </lineage>
</organism>
<dbReference type="AlphaFoldDB" id="A0AAX6FJU1"/>
<sequence length="196" mass="21809">MKLLLAFGLLGLVLGRRWVQCFEFEEYRNGTELAFLEEGGVSVPNPLLVVLTLIPSAVAKGAVCLDGTAPGYHLHRGFGSGENSWLIQLEGGGWCNDIKTCIYRKKTRRGSSNYMEKQIPFTGLLSNKPDENPDFFSWNRVKVRYCDGASFSGEGYNEGAGLFFRGQRIWLAAMEDLMSQGMNNADEPFFLEFAGV</sequence>